<comment type="similarity">
    <text evidence="7">Belongs to the ARTD/PARP family.</text>
</comment>
<dbReference type="Proteomes" id="UP000694427">
    <property type="component" value="Unplaced"/>
</dbReference>
<comment type="catalytic activity">
    <reaction evidence="8">
        <text>L-cysteinyl-[protein] + NAD(+) = S-(ADP-D-ribosyl)-L-cysteinyl-[protein] + nicotinamide + H(+)</text>
        <dbReference type="Rhea" id="RHEA:56612"/>
        <dbReference type="Rhea" id="RHEA-COMP:10131"/>
        <dbReference type="Rhea" id="RHEA-COMP:14624"/>
        <dbReference type="ChEBI" id="CHEBI:15378"/>
        <dbReference type="ChEBI" id="CHEBI:17154"/>
        <dbReference type="ChEBI" id="CHEBI:29950"/>
        <dbReference type="ChEBI" id="CHEBI:57540"/>
        <dbReference type="ChEBI" id="CHEBI:140607"/>
    </reaction>
</comment>
<evidence type="ECO:0000256" key="6">
    <source>
        <dbReference type="ARBA" id="ARBA00023027"/>
    </source>
</evidence>
<reference evidence="12" key="1">
    <citation type="submission" date="2025-08" db="UniProtKB">
        <authorList>
            <consortium name="Ensembl"/>
        </authorList>
    </citation>
    <scope>IDENTIFICATION</scope>
</reference>
<sequence>MYGIQGSCAADLYRHPQLDADIEAVKDIYTDSAVSIREYGTIDDVDIDLQINISFLDEEVATAWKVIRTEPIVLRLRFSLSQYLDGPEPSVEVFQPSTKEGFSLGLQLKKILSTFTSQQWKHLSNEFLKAQQEKRHSWFKAGGTIKKFRAGLSIFSPIPKSPSFPLIQDTVLKGKLNVPELRVTRLMNRSISCTMKNPKGELFSYPPNSQVSIPSSPTAGGHCKNIPTLEYGFLVQIMKYSEQRIPTLNEYCVVCDEQHVFQNGSMLKVSRAVCVFLLHGLMIRDVHRQVVDLLVAMCRAALESPRKSIIFEPYPSVVDPSDPKTLAFNPKKKNYERLQKALDSVMSIREMTQGSYLEIKKQMDKLDPLAHPLLQCLCFSRLHSCIFCCLKQLKFMHTSHQFLLLSSPPAKEARFRTAKKLYGSTFAFHGSHIENWHSVLRNGLVNASYTKLQLHGAAYGKGIYLSPISSISFGYSGMGKGQHRMPTKDELVQRYNRMNTMPQSRPIQSRFLQSRNLNCIALCEVITSKDLQKHGNIWVCPVSDHVCTRFFFVYEDGQVGDANINTQEPKIQKEIMRVIGTQIYSS</sequence>
<dbReference type="InterPro" id="IPR051838">
    <property type="entry name" value="ARTD_PARP"/>
</dbReference>
<evidence type="ECO:0000256" key="9">
    <source>
        <dbReference type="ARBA" id="ARBA00055359"/>
    </source>
</evidence>
<keyword evidence="4" id="KW-0548">Nucleotidyltransferase</keyword>
<reference evidence="12" key="2">
    <citation type="submission" date="2025-09" db="UniProtKB">
        <authorList>
            <consortium name="Ensembl"/>
        </authorList>
    </citation>
    <scope>IDENTIFICATION</scope>
</reference>
<keyword evidence="5" id="KW-0013">ADP-ribosylation</keyword>
<dbReference type="PANTHER" id="PTHR21328">
    <property type="entry name" value="POLY ADP-RIBOSE POLYMERASE FAMILY, MEMBER PARP"/>
    <property type="match status" value="1"/>
</dbReference>
<evidence type="ECO:0000256" key="4">
    <source>
        <dbReference type="ARBA" id="ARBA00022695"/>
    </source>
</evidence>
<dbReference type="AlphaFoldDB" id="A0A8C1R8L7"/>
<organism evidence="12 13">
    <name type="scientific">Cyprinus carpio</name>
    <name type="common">Common carp</name>
    <dbReference type="NCBI Taxonomy" id="7962"/>
    <lineage>
        <taxon>Eukaryota</taxon>
        <taxon>Metazoa</taxon>
        <taxon>Chordata</taxon>
        <taxon>Craniata</taxon>
        <taxon>Vertebrata</taxon>
        <taxon>Euteleostomi</taxon>
        <taxon>Actinopterygii</taxon>
        <taxon>Neopterygii</taxon>
        <taxon>Teleostei</taxon>
        <taxon>Ostariophysi</taxon>
        <taxon>Cypriniformes</taxon>
        <taxon>Cyprinidae</taxon>
        <taxon>Cyprininae</taxon>
        <taxon>Cyprinus</taxon>
    </lineage>
</organism>
<keyword evidence="13" id="KW-1185">Reference proteome</keyword>
<comment type="catalytic activity">
    <reaction evidence="1">
        <text>L-aspartyl-[protein] + NAD(+) = 4-O-(ADP-D-ribosyl)-L-aspartyl-[protein] + nicotinamide</text>
        <dbReference type="Rhea" id="RHEA:54424"/>
        <dbReference type="Rhea" id="RHEA-COMP:9867"/>
        <dbReference type="Rhea" id="RHEA-COMP:13832"/>
        <dbReference type="ChEBI" id="CHEBI:17154"/>
        <dbReference type="ChEBI" id="CHEBI:29961"/>
        <dbReference type="ChEBI" id="CHEBI:57540"/>
        <dbReference type="ChEBI" id="CHEBI:138102"/>
    </reaction>
</comment>
<evidence type="ECO:0000313" key="12">
    <source>
        <dbReference type="Ensembl" id="ENSCCRP00010095198.1"/>
    </source>
</evidence>
<dbReference type="GO" id="GO:0016779">
    <property type="term" value="F:nucleotidyltransferase activity"/>
    <property type="evidence" value="ECO:0007669"/>
    <property type="project" value="UniProtKB-KW"/>
</dbReference>
<keyword evidence="6 10" id="KW-0520">NAD</keyword>
<dbReference type="Pfam" id="PF00644">
    <property type="entry name" value="PARP"/>
    <property type="match status" value="1"/>
</dbReference>
<feature type="domain" description="PARP catalytic" evidence="11">
    <location>
        <begin position="350"/>
        <end position="576"/>
    </location>
</feature>
<evidence type="ECO:0000256" key="3">
    <source>
        <dbReference type="ARBA" id="ARBA00022679"/>
    </source>
</evidence>
<dbReference type="SUPFAM" id="SSF56399">
    <property type="entry name" value="ADP-ribosylation"/>
    <property type="match status" value="1"/>
</dbReference>
<evidence type="ECO:0000256" key="7">
    <source>
        <dbReference type="ARBA" id="ARBA00024347"/>
    </source>
</evidence>
<comment type="function">
    <text evidence="9">Mono-ADP-ribosyltransferase that mediates mono-ADP-ribosylation of target proteins.</text>
</comment>
<evidence type="ECO:0000259" key="11">
    <source>
        <dbReference type="PROSITE" id="PS51059"/>
    </source>
</evidence>
<dbReference type="CDD" id="cd01341">
    <property type="entry name" value="ADP_ribosyl"/>
    <property type="match status" value="2"/>
</dbReference>
<evidence type="ECO:0000256" key="2">
    <source>
        <dbReference type="ARBA" id="ARBA00022676"/>
    </source>
</evidence>
<evidence type="ECO:0000256" key="1">
    <source>
        <dbReference type="ARBA" id="ARBA00000438"/>
    </source>
</evidence>
<dbReference type="InterPro" id="IPR012317">
    <property type="entry name" value="Poly(ADP-ribose)pol_cat_dom"/>
</dbReference>
<keyword evidence="2 10" id="KW-0328">Glycosyltransferase</keyword>
<name>A0A8C1R8L7_CYPCA</name>
<dbReference type="Gene3D" id="3.90.228.10">
    <property type="match status" value="1"/>
</dbReference>
<protein>
    <recommendedName>
        <fullName evidence="10">Poly [ADP-ribose] polymerase</fullName>
        <shortName evidence="10">PARP</shortName>
        <ecNumber evidence="10">2.4.2.-</ecNumber>
    </recommendedName>
</protein>
<dbReference type="FunFam" id="3.90.228.10:FF:000032">
    <property type="entry name" value="Poly [ADP-ribose] polymerase"/>
    <property type="match status" value="1"/>
</dbReference>
<keyword evidence="3 10" id="KW-0808">Transferase</keyword>
<evidence type="ECO:0000256" key="5">
    <source>
        <dbReference type="ARBA" id="ARBA00022765"/>
    </source>
</evidence>
<dbReference type="EC" id="2.4.2.-" evidence="10"/>
<evidence type="ECO:0000256" key="8">
    <source>
        <dbReference type="ARBA" id="ARBA00052566"/>
    </source>
</evidence>
<dbReference type="Ensembl" id="ENSCCRT00010105619.1">
    <property type="protein sequence ID" value="ENSCCRP00010095198.1"/>
    <property type="gene ID" value="ENSCCRG00010041650.1"/>
</dbReference>
<proteinExistence type="inferred from homology"/>
<accession>A0A8C1R8L7</accession>
<evidence type="ECO:0000256" key="10">
    <source>
        <dbReference type="RuleBase" id="RU362114"/>
    </source>
</evidence>
<evidence type="ECO:0000313" key="13">
    <source>
        <dbReference type="Proteomes" id="UP000694427"/>
    </source>
</evidence>
<dbReference type="GO" id="GO:0003950">
    <property type="term" value="F:NAD+ poly-ADP-ribosyltransferase activity"/>
    <property type="evidence" value="ECO:0007669"/>
    <property type="project" value="UniProtKB-UniRule"/>
</dbReference>
<dbReference type="PROSITE" id="PS51059">
    <property type="entry name" value="PARP_CATALYTIC"/>
    <property type="match status" value="1"/>
</dbReference>